<sequence length="40" mass="4238">MTGSDTAGDDRRAPNARQLLNATLTLLLLMLLGGTLARLL</sequence>
<keyword evidence="1" id="KW-0812">Transmembrane</keyword>
<keyword evidence="3" id="KW-1185">Reference proteome</keyword>
<evidence type="ECO:0000313" key="3">
    <source>
        <dbReference type="Proteomes" id="UP001423409"/>
    </source>
</evidence>
<comment type="caution">
    <text evidence="2">The sequence shown here is derived from an EMBL/GenBank/DDBJ whole genome shotgun (WGS) entry which is preliminary data.</text>
</comment>
<dbReference type="RefSeq" id="WP_345443446.1">
    <property type="nucleotide sequence ID" value="NZ_BAABQU010000012.1"/>
</dbReference>
<keyword evidence="1" id="KW-0472">Membrane</keyword>
<reference evidence="2 3" key="1">
    <citation type="submission" date="2024-02" db="EMBL/GenBank/DDBJ databases">
        <title>Deinococcus caeni NBRC 101312.</title>
        <authorList>
            <person name="Ichikawa N."/>
            <person name="Katano-Makiyama Y."/>
            <person name="Hidaka K."/>
        </authorList>
    </citation>
    <scope>NUCLEOTIDE SEQUENCE [LARGE SCALE GENOMIC DNA]</scope>
    <source>
        <strain evidence="2 3">NBRC 101312</strain>
    </source>
</reference>
<evidence type="ECO:0000313" key="2">
    <source>
        <dbReference type="EMBL" id="GAA5439797.1"/>
    </source>
</evidence>
<accession>A0ABP9UFI1</accession>
<keyword evidence="1" id="KW-1133">Transmembrane helix</keyword>
<dbReference type="EMBL" id="BAABQU010000012">
    <property type="protein sequence ID" value="GAA5439797.1"/>
    <property type="molecule type" value="Genomic_DNA"/>
</dbReference>
<feature type="transmembrane region" description="Helical" evidence="1">
    <location>
        <begin position="20"/>
        <end position="39"/>
    </location>
</feature>
<gene>
    <name evidence="2" type="ORF">Dcae01_01304</name>
</gene>
<evidence type="ECO:0000256" key="1">
    <source>
        <dbReference type="SAM" id="Phobius"/>
    </source>
</evidence>
<proteinExistence type="predicted"/>
<protein>
    <submittedName>
        <fullName evidence="2">Uncharacterized protein</fullName>
    </submittedName>
</protein>
<organism evidence="2 3">
    <name type="scientific">Deinococcus caeni</name>
    <dbReference type="NCBI Taxonomy" id="569127"/>
    <lineage>
        <taxon>Bacteria</taxon>
        <taxon>Thermotogati</taxon>
        <taxon>Deinococcota</taxon>
        <taxon>Deinococci</taxon>
        <taxon>Deinococcales</taxon>
        <taxon>Deinococcaceae</taxon>
        <taxon>Deinococcus</taxon>
    </lineage>
</organism>
<name>A0ABP9UFI1_9DEIO</name>
<dbReference type="Proteomes" id="UP001423409">
    <property type="component" value="Unassembled WGS sequence"/>
</dbReference>